<dbReference type="EMBL" id="BAABWN010000002">
    <property type="protein sequence ID" value="GAA6166990.1"/>
    <property type="molecule type" value="Genomic_DNA"/>
</dbReference>
<proteinExistence type="predicted"/>
<evidence type="ECO:0000313" key="2">
    <source>
        <dbReference type="Proteomes" id="UP001465153"/>
    </source>
</evidence>
<dbReference type="RefSeq" id="WP_233087830.1">
    <property type="nucleotide sequence ID" value="NZ_BAABWN010000002.1"/>
</dbReference>
<keyword evidence="2" id="KW-1185">Reference proteome</keyword>
<reference evidence="1 2" key="1">
    <citation type="submission" date="2024-04" db="EMBL/GenBank/DDBJ databases">
        <title>Draft genome sequence of Sessilibacter corallicola NBRC 116591.</title>
        <authorList>
            <person name="Miyakawa T."/>
            <person name="Kusuya Y."/>
            <person name="Miura T."/>
        </authorList>
    </citation>
    <scope>NUCLEOTIDE SEQUENCE [LARGE SCALE GENOMIC DNA]</scope>
    <source>
        <strain evidence="1 2">KU-00831-HH</strain>
    </source>
</reference>
<organism evidence="1 2">
    <name type="scientific">Sessilibacter corallicola</name>
    <dbReference type="NCBI Taxonomy" id="2904075"/>
    <lineage>
        <taxon>Bacteria</taxon>
        <taxon>Pseudomonadati</taxon>
        <taxon>Pseudomonadota</taxon>
        <taxon>Gammaproteobacteria</taxon>
        <taxon>Cellvibrionales</taxon>
        <taxon>Cellvibrionaceae</taxon>
        <taxon>Sessilibacter</taxon>
    </lineage>
</organism>
<dbReference type="Proteomes" id="UP001465153">
    <property type="component" value="Unassembled WGS sequence"/>
</dbReference>
<accession>A0ABQ0A5R1</accession>
<evidence type="ECO:0000313" key="1">
    <source>
        <dbReference type="EMBL" id="GAA6166990.1"/>
    </source>
</evidence>
<dbReference type="Gene3D" id="3.30.450.40">
    <property type="match status" value="1"/>
</dbReference>
<dbReference type="InterPro" id="IPR007435">
    <property type="entry name" value="DUF484"/>
</dbReference>
<dbReference type="PANTHER" id="PTHR38765">
    <property type="entry name" value="DUF484 DOMAIN-CONTAINING PROTEIN"/>
    <property type="match status" value="1"/>
</dbReference>
<dbReference type="Pfam" id="PF04340">
    <property type="entry name" value="DUF484"/>
    <property type="match status" value="1"/>
</dbReference>
<protein>
    <submittedName>
        <fullName evidence="1">DUF484 family protein</fullName>
    </submittedName>
</protein>
<name>A0ABQ0A5R1_9GAMM</name>
<comment type="caution">
    <text evidence="1">The sequence shown here is derived from an EMBL/GenBank/DDBJ whole genome shotgun (WGS) entry which is preliminary data.</text>
</comment>
<sequence>MSDNVDNNELTPEQVSQYLRNHPEFFLSQSQLLQSLELPHESGKAISLIEKQVSVLRDRNVELRHRLGHLIDNARENDVLFDKTRRLVLGLLEAEDLGDLVDALLYSFDSDFQVQYTSLILFSESKPEGVGPVRLISLRDAKKSLPRFTRLSKTLCGQFSPEDTQELFPKEHPHIGSCAITPLSNGYPLGILAIANSDPDYYRSSMGTLFLSYIGEVLNRCLPRLMS</sequence>
<dbReference type="InterPro" id="IPR029016">
    <property type="entry name" value="GAF-like_dom_sf"/>
</dbReference>
<dbReference type="PANTHER" id="PTHR38765:SF1">
    <property type="entry name" value="DUF484 DOMAIN-CONTAINING PROTEIN"/>
    <property type="match status" value="1"/>
</dbReference>
<gene>
    <name evidence="1" type="ORF">NBRC116591_08000</name>
</gene>